<keyword evidence="3" id="KW-0813">Transport</keyword>
<dbReference type="EMBL" id="BDJK01000004">
    <property type="protein sequence ID" value="GAV21718.1"/>
    <property type="molecule type" value="Genomic_DNA"/>
</dbReference>
<feature type="site" description="Deprotonates C-terminal active site Cys" evidence="9">
    <location>
        <position position="25"/>
    </location>
</feature>
<feature type="active site" description="Nucleophile" evidence="9">
    <location>
        <position position="34"/>
    </location>
</feature>
<evidence type="ECO:0000256" key="5">
    <source>
        <dbReference type="ARBA" id="ARBA00023157"/>
    </source>
</evidence>
<reference evidence="13" key="1">
    <citation type="submission" date="2016-12" db="EMBL/GenBank/DDBJ databases">
        <title>Draft Genome Sequences od Carboxydothermus pertinax and islandicus, Hydrogenogenic Carboxydotrophic Bacteria.</title>
        <authorList>
            <person name="Fukuyama Y."/>
            <person name="Ohmae K."/>
            <person name="Yoneda Y."/>
            <person name="Yoshida T."/>
            <person name="Sako Y."/>
        </authorList>
    </citation>
    <scope>NUCLEOTIDE SEQUENCE [LARGE SCALE GENOMIC DNA]</scope>
    <source>
        <strain evidence="13">Ug1</strain>
    </source>
</reference>
<evidence type="ECO:0000256" key="8">
    <source>
        <dbReference type="PIRNR" id="PIRNR000077"/>
    </source>
</evidence>
<feature type="site" description="Contributes to redox potential value" evidence="9">
    <location>
        <position position="32"/>
    </location>
</feature>
<name>A0A1L8CS19_9THEO</name>
<dbReference type="PRINTS" id="PR00421">
    <property type="entry name" value="THIOREDOXIN"/>
</dbReference>
<evidence type="ECO:0000259" key="11">
    <source>
        <dbReference type="PROSITE" id="PS51352"/>
    </source>
</evidence>
<evidence type="ECO:0000256" key="4">
    <source>
        <dbReference type="ARBA" id="ARBA00022982"/>
    </source>
</evidence>
<dbReference type="InterPro" id="IPR005746">
    <property type="entry name" value="Thioredoxin"/>
</dbReference>
<dbReference type="CDD" id="cd02947">
    <property type="entry name" value="TRX_family"/>
    <property type="match status" value="1"/>
</dbReference>
<feature type="active site" description="Nucleophile" evidence="9">
    <location>
        <position position="31"/>
    </location>
</feature>
<sequence>MGIITLTDENFETEALKREGLMIVDFWAEWCGPCRMIAPVLEEIAQEYEGKLTVGKLDVDSNPEVPRRYGIMSIPTLLFIKNGEEVGRSVGFKHKNELMKLIIKNL</sequence>
<evidence type="ECO:0000313" key="13">
    <source>
        <dbReference type="Proteomes" id="UP000187485"/>
    </source>
</evidence>
<organism evidence="12 13">
    <name type="scientific">Carboxydothermus pertinax</name>
    <dbReference type="NCBI Taxonomy" id="870242"/>
    <lineage>
        <taxon>Bacteria</taxon>
        <taxon>Bacillati</taxon>
        <taxon>Bacillota</taxon>
        <taxon>Clostridia</taxon>
        <taxon>Thermoanaerobacterales</taxon>
        <taxon>Thermoanaerobacteraceae</taxon>
        <taxon>Carboxydothermus</taxon>
    </lineage>
</organism>
<dbReference type="Pfam" id="PF00085">
    <property type="entry name" value="Thioredoxin"/>
    <property type="match status" value="1"/>
</dbReference>
<evidence type="ECO:0000256" key="6">
    <source>
        <dbReference type="ARBA" id="ARBA00023284"/>
    </source>
</evidence>
<dbReference type="PROSITE" id="PS51352">
    <property type="entry name" value="THIOREDOXIN_2"/>
    <property type="match status" value="1"/>
</dbReference>
<dbReference type="FunFam" id="3.40.30.10:FF:000001">
    <property type="entry name" value="Thioredoxin"/>
    <property type="match status" value="1"/>
</dbReference>
<dbReference type="GO" id="GO:0015035">
    <property type="term" value="F:protein-disulfide reductase activity"/>
    <property type="evidence" value="ECO:0007669"/>
    <property type="project" value="UniProtKB-UniRule"/>
</dbReference>
<evidence type="ECO:0000313" key="12">
    <source>
        <dbReference type="EMBL" id="GAV21718.1"/>
    </source>
</evidence>
<dbReference type="GO" id="GO:0045454">
    <property type="term" value="P:cell redox homeostasis"/>
    <property type="evidence" value="ECO:0007669"/>
    <property type="project" value="TreeGrafter"/>
</dbReference>
<keyword evidence="13" id="KW-1185">Reference proteome</keyword>
<keyword evidence="4" id="KW-0249">Electron transport</keyword>
<dbReference type="GO" id="GO:0005829">
    <property type="term" value="C:cytosol"/>
    <property type="evidence" value="ECO:0007669"/>
    <property type="project" value="TreeGrafter"/>
</dbReference>
<dbReference type="RefSeq" id="WP_075858198.1">
    <property type="nucleotide sequence ID" value="NZ_BDJK01000004.1"/>
</dbReference>
<dbReference type="AlphaFoldDB" id="A0A1L8CS19"/>
<accession>A0A1L8CS19</accession>
<comment type="caution">
    <text evidence="12">The sequence shown here is derived from an EMBL/GenBank/DDBJ whole genome shotgun (WGS) entry which is preliminary data.</text>
</comment>
<evidence type="ECO:0000256" key="7">
    <source>
        <dbReference type="NCBIfam" id="TIGR01068"/>
    </source>
</evidence>
<feature type="site" description="Contributes to redox potential value" evidence="9">
    <location>
        <position position="33"/>
    </location>
</feature>
<dbReference type="PANTHER" id="PTHR45663:SF11">
    <property type="entry name" value="GEO12009P1"/>
    <property type="match status" value="1"/>
</dbReference>
<dbReference type="PROSITE" id="PS00194">
    <property type="entry name" value="THIOREDOXIN_1"/>
    <property type="match status" value="1"/>
</dbReference>
<keyword evidence="5 10" id="KW-1015">Disulfide bond</keyword>
<dbReference type="NCBIfam" id="TIGR01068">
    <property type="entry name" value="thioredoxin"/>
    <property type="match status" value="1"/>
</dbReference>
<keyword evidence="6 10" id="KW-0676">Redox-active center</keyword>
<evidence type="ECO:0000256" key="9">
    <source>
        <dbReference type="PIRSR" id="PIRSR000077-1"/>
    </source>
</evidence>
<comment type="similarity">
    <text evidence="1 8">Belongs to the thioredoxin family.</text>
</comment>
<dbReference type="InterPro" id="IPR017937">
    <property type="entry name" value="Thioredoxin_CS"/>
</dbReference>
<dbReference type="STRING" id="870242.cpu_02280"/>
<dbReference type="Gene3D" id="3.40.30.10">
    <property type="entry name" value="Glutaredoxin"/>
    <property type="match status" value="1"/>
</dbReference>
<dbReference type="InterPro" id="IPR036249">
    <property type="entry name" value="Thioredoxin-like_sf"/>
</dbReference>
<gene>
    <name evidence="12" type="ORF">cpu_02280</name>
</gene>
<dbReference type="PANTHER" id="PTHR45663">
    <property type="entry name" value="GEO12009P1"/>
    <property type="match status" value="1"/>
</dbReference>
<dbReference type="OrthoDB" id="9790390at2"/>
<evidence type="ECO:0000256" key="3">
    <source>
        <dbReference type="ARBA" id="ARBA00022448"/>
    </source>
</evidence>
<dbReference type="PIRSF" id="PIRSF000077">
    <property type="entry name" value="Thioredoxin"/>
    <property type="match status" value="1"/>
</dbReference>
<dbReference type="Proteomes" id="UP000187485">
    <property type="component" value="Unassembled WGS sequence"/>
</dbReference>
<proteinExistence type="inferred from homology"/>
<evidence type="ECO:0000256" key="10">
    <source>
        <dbReference type="PIRSR" id="PIRSR000077-4"/>
    </source>
</evidence>
<feature type="domain" description="Thioredoxin" evidence="11">
    <location>
        <begin position="1"/>
        <end position="106"/>
    </location>
</feature>
<dbReference type="SUPFAM" id="SSF52833">
    <property type="entry name" value="Thioredoxin-like"/>
    <property type="match status" value="1"/>
</dbReference>
<dbReference type="InterPro" id="IPR013766">
    <property type="entry name" value="Thioredoxin_domain"/>
</dbReference>
<feature type="disulfide bond" description="Redox-active" evidence="10">
    <location>
        <begin position="31"/>
        <end position="34"/>
    </location>
</feature>
<evidence type="ECO:0000256" key="2">
    <source>
        <dbReference type="ARBA" id="ARBA00020570"/>
    </source>
</evidence>
<protein>
    <recommendedName>
        <fullName evidence="2 7">Thioredoxin</fullName>
    </recommendedName>
</protein>
<evidence type="ECO:0000256" key="1">
    <source>
        <dbReference type="ARBA" id="ARBA00008987"/>
    </source>
</evidence>